<name>A0A135T828_9PEZI</name>
<accession>A0A135T828</accession>
<dbReference type="OrthoDB" id="2157530at2759"/>
<dbReference type="Pfam" id="PF26639">
    <property type="entry name" value="Het-6_barrel"/>
    <property type="match status" value="1"/>
</dbReference>
<dbReference type="AlphaFoldDB" id="A0A135T828"/>
<keyword evidence="4" id="KW-1185">Reference proteome</keyword>
<comment type="caution">
    <text evidence="3">The sequence shown here is derived from an EMBL/GenBank/DDBJ whole genome shotgun (WGS) entry which is preliminary data.</text>
</comment>
<dbReference type="EMBL" id="JFBX01000252">
    <property type="protein sequence ID" value="KXH44279.1"/>
    <property type="molecule type" value="Genomic_DNA"/>
</dbReference>
<dbReference type="PANTHER" id="PTHR24148">
    <property type="entry name" value="ANKYRIN REPEAT DOMAIN-CONTAINING PROTEIN 39 HOMOLOG-RELATED"/>
    <property type="match status" value="1"/>
</dbReference>
<evidence type="ECO:0000313" key="3">
    <source>
        <dbReference type="EMBL" id="KXH44279.1"/>
    </source>
</evidence>
<protein>
    <submittedName>
        <fullName evidence="3">Heterokaryon incompatibility protein</fullName>
    </submittedName>
</protein>
<organism evidence="3 4">
    <name type="scientific">Colletotrichum simmondsii</name>
    <dbReference type="NCBI Taxonomy" id="703756"/>
    <lineage>
        <taxon>Eukaryota</taxon>
        <taxon>Fungi</taxon>
        <taxon>Dikarya</taxon>
        <taxon>Ascomycota</taxon>
        <taxon>Pezizomycotina</taxon>
        <taxon>Sordariomycetes</taxon>
        <taxon>Hypocreomycetidae</taxon>
        <taxon>Glomerellales</taxon>
        <taxon>Glomerellaceae</taxon>
        <taxon>Colletotrichum</taxon>
        <taxon>Colletotrichum acutatum species complex</taxon>
    </lineage>
</organism>
<evidence type="ECO:0000313" key="4">
    <source>
        <dbReference type="Proteomes" id="UP000070328"/>
    </source>
</evidence>
<feature type="domain" description="Heterokaryon incompatibility" evidence="2">
    <location>
        <begin position="140"/>
        <end position="299"/>
    </location>
</feature>
<reference evidence="3 4" key="1">
    <citation type="submission" date="2014-02" db="EMBL/GenBank/DDBJ databases">
        <title>The genome sequence of Colletotrichum simmondsii CBS122122.</title>
        <authorList>
            <person name="Baroncelli R."/>
            <person name="Thon M.R."/>
        </authorList>
    </citation>
    <scope>NUCLEOTIDE SEQUENCE [LARGE SCALE GENOMIC DNA]</scope>
    <source>
        <strain evidence="3 4">CBS122122</strain>
    </source>
</reference>
<feature type="region of interest" description="Disordered" evidence="1">
    <location>
        <begin position="1"/>
        <end position="34"/>
    </location>
</feature>
<evidence type="ECO:0000259" key="2">
    <source>
        <dbReference type="Pfam" id="PF06985"/>
    </source>
</evidence>
<dbReference type="Proteomes" id="UP000070328">
    <property type="component" value="Unassembled WGS sequence"/>
</dbReference>
<evidence type="ECO:0000256" key="1">
    <source>
        <dbReference type="SAM" id="MobiDB-lite"/>
    </source>
</evidence>
<dbReference type="InterPro" id="IPR052895">
    <property type="entry name" value="HetReg/Transcr_Mod"/>
</dbReference>
<dbReference type="PANTHER" id="PTHR24148:SF64">
    <property type="entry name" value="HETEROKARYON INCOMPATIBILITY DOMAIN-CONTAINING PROTEIN"/>
    <property type="match status" value="1"/>
</dbReference>
<sequence length="728" mass="82887">MIGLTRADMGPPSSLTCLRKSTGMNQPPAPLASEAQPRRFHHLISIKSTSMDNIGVDTRVLYAIGVTVILAGPVSSHLFFRDKERRLTSRLQRWLRPPPQYAHDSLEEGQFRLIHLLPGHDDDDVRINLTNEWLKAPVKYHAVSYAWGDARDKAYITCQGEEIQITKTLFEALKRWRSPTEEVVLWADSICINQRNTLEKTQQIGRMSEIYSNAEAVRIWLGSDDSNIDGVQDVIKEASEIIPEVVDDPHQNRKSADILATRNQERTREGKITVWNMDWKPLRALMNHTWFERKWVYQEAILNDNTWLYCGKLMMPFQPLSELALRMSTFGIQALPQDGTVNDSNVTFLPSRLYNLSMMRMSQWYRGKQPVTLMDGVKATRAFQCTDPRDHILGVLGYASDVEKDSIISRDNLYTLSVQECYIRFARSQLLEKKDLGVMACAPQKLVTDVVLPWYYRPIYRWKRRRLPDLPTWVPDLRNQEFDALPSYSVRYGKFSAGGTQLGKVEIIDEKILRCSGMLIDTIAEDGISWPELPLPPKPKRVPYPLDTMDDYYARNSLRSLSFYKSCVRIASGSDRIQDMSPERLTDFWKTLTSERSQLSDRIDVDLSEPIKTMITNLETWLVSEDPEEANKARLTFVAAAVPVEMTILAAASPRRFSPTTAGRLCLVPREAKVGDSICLLLGSEVPFVIRPTKRGRYELIGDAYVSGVMDGEAFASGAYAETEIELA</sequence>
<gene>
    <name evidence="3" type="ORF">CSIM01_08059</name>
</gene>
<dbReference type="Pfam" id="PF06985">
    <property type="entry name" value="HET"/>
    <property type="match status" value="1"/>
</dbReference>
<proteinExistence type="predicted"/>
<dbReference type="InterPro" id="IPR010730">
    <property type="entry name" value="HET"/>
</dbReference>